<dbReference type="EMBL" id="CAUYUJ010019738">
    <property type="protein sequence ID" value="CAK0893364.1"/>
    <property type="molecule type" value="Genomic_DNA"/>
</dbReference>
<gene>
    <name evidence="2" type="ORF">PCOR1329_LOCUS72721</name>
</gene>
<name>A0ABN9X3Q4_9DINO</name>
<feature type="compositionally biased region" description="Low complexity" evidence="1">
    <location>
        <begin position="112"/>
        <end position="122"/>
    </location>
</feature>
<feature type="compositionally biased region" description="Acidic residues" evidence="1">
    <location>
        <begin position="170"/>
        <end position="181"/>
    </location>
</feature>
<feature type="compositionally biased region" description="Basic residues" evidence="1">
    <location>
        <begin position="1"/>
        <end position="17"/>
    </location>
</feature>
<feature type="compositionally biased region" description="Basic residues" evidence="1">
    <location>
        <begin position="96"/>
        <end position="105"/>
    </location>
</feature>
<sequence>MQHKPRAAGPRRRRARRVLMPGALTPKAAGLRHAEEAARGALLAAHAAAGLAAGHSPAGVRLLRAAEGLLRAAVAGLRSPAAEPPPPAPGAAPAPLRRRRRRGRGGRGGDAAGRAGAAAMGARPDDGVEAVDLEREGGAGSGRRPRRRGCPEPAPAGLPLERVTARPAADVDESDELDDAWADGGRPARPGRGGAGAAAEARDGAGSGRAAHLGAPDGRGGGAGSRSWRSGCCGAGGGLCVGRPSTRSRRGGGQLSPLMSCGGRAVVCEWHRLPWALRGCAALSGFLSA</sequence>
<comment type="caution">
    <text evidence="2">The sequence shown here is derived from an EMBL/GenBank/DDBJ whole genome shotgun (WGS) entry which is preliminary data.</text>
</comment>
<organism evidence="2 3">
    <name type="scientific">Prorocentrum cordatum</name>
    <dbReference type="NCBI Taxonomy" id="2364126"/>
    <lineage>
        <taxon>Eukaryota</taxon>
        <taxon>Sar</taxon>
        <taxon>Alveolata</taxon>
        <taxon>Dinophyceae</taxon>
        <taxon>Prorocentrales</taxon>
        <taxon>Prorocentraceae</taxon>
        <taxon>Prorocentrum</taxon>
    </lineage>
</organism>
<evidence type="ECO:0000313" key="3">
    <source>
        <dbReference type="Proteomes" id="UP001189429"/>
    </source>
</evidence>
<accession>A0ABN9X3Q4</accession>
<dbReference type="Proteomes" id="UP001189429">
    <property type="component" value="Unassembled WGS sequence"/>
</dbReference>
<feature type="compositionally biased region" description="Pro residues" evidence="1">
    <location>
        <begin position="82"/>
        <end position="92"/>
    </location>
</feature>
<feature type="region of interest" description="Disordered" evidence="1">
    <location>
        <begin position="1"/>
        <end position="26"/>
    </location>
</feature>
<keyword evidence="3" id="KW-1185">Reference proteome</keyword>
<reference evidence="2" key="1">
    <citation type="submission" date="2023-10" db="EMBL/GenBank/DDBJ databases">
        <authorList>
            <person name="Chen Y."/>
            <person name="Shah S."/>
            <person name="Dougan E. K."/>
            <person name="Thang M."/>
            <person name="Chan C."/>
        </authorList>
    </citation>
    <scope>NUCLEOTIDE SEQUENCE [LARGE SCALE GENOMIC DNA]</scope>
</reference>
<evidence type="ECO:0000313" key="2">
    <source>
        <dbReference type="EMBL" id="CAK0893364.1"/>
    </source>
</evidence>
<feature type="region of interest" description="Disordered" evidence="1">
    <location>
        <begin position="78"/>
        <end position="227"/>
    </location>
</feature>
<evidence type="ECO:0000256" key="1">
    <source>
        <dbReference type="SAM" id="MobiDB-lite"/>
    </source>
</evidence>
<proteinExistence type="predicted"/>
<protein>
    <submittedName>
        <fullName evidence="2">Uncharacterized protein</fullName>
    </submittedName>
</protein>